<dbReference type="PANTHER" id="PTHR30383:SF5">
    <property type="entry name" value="SGNH HYDROLASE-TYPE ESTERASE DOMAIN-CONTAINING PROTEIN"/>
    <property type="match status" value="1"/>
</dbReference>
<dbReference type="Gene3D" id="3.40.50.1110">
    <property type="entry name" value="SGNH hydrolase"/>
    <property type="match status" value="1"/>
</dbReference>
<dbReference type="RefSeq" id="WP_147389388.1">
    <property type="nucleotide sequence ID" value="NZ_AQHF01000026.1"/>
</dbReference>
<evidence type="ECO:0000259" key="1">
    <source>
        <dbReference type="Pfam" id="PF13472"/>
    </source>
</evidence>
<dbReference type="EMBL" id="AQHF01000026">
    <property type="protein sequence ID" value="MBE0347125.1"/>
    <property type="molecule type" value="Genomic_DNA"/>
</dbReference>
<evidence type="ECO:0000313" key="2">
    <source>
        <dbReference type="EMBL" id="MBE0347125.1"/>
    </source>
</evidence>
<organism evidence="2 3">
    <name type="scientific">Pseudoalteromonas peptidolytica F12-50-A1</name>
    <dbReference type="NCBI Taxonomy" id="1315280"/>
    <lineage>
        <taxon>Bacteria</taxon>
        <taxon>Pseudomonadati</taxon>
        <taxon>Pseudomonadota</taxon>
        <taxon>Gammaproteobacteria</taxon>
        <taxon>Alteromonadales</taxon>
        <taxon>Pseudoalteromonadaceae</taxon>
        <taxon>Pseudoalteromonas</taxon>
    </lineage>
</organism>
<gene>
    <name evidence="2" type="ORF">PPEP_a1523</name>
</gene>
<keyword evidence="3" id="KW-1185">Reference proteome</keyword>
<dbReference type="Proteomes" id="UP000660708">
    <property type="component" value="Unassembled WGS sequence"/>
</dbReference>
<name>A0A8I0MXS5_9GAMM</name>
<dbReference type="InterPro" id="IPR051532">
    <property type="entry name" value="Ester_Hydrolysis_Enzymes"/>
</dbReference>
<dbReference type="GO" id="GO:0004622">
    <property type="term" value="F:phosphatidylcholine lysophospholipase activity"/>
    <property type="evidence" value="ECO:0007669"/>
    <property type="project" value="TreeGrafter"/>
</dbReference>
<dbReference type="CDD" id="cd00229">
    <property type="entry name" value="SGNH_hydrolase"/>
    <property type="match status" value="1"/>
</dbReference>
<proteinExistence type="predicted"/>
<dbReference type="AlphaFoldDB" id="A0A8I0MXS5"/>
<dbReference type="InterPro" id="IPR036514">
    <property type="entry name" value="SGNH_hydro_sf"/>
</dbReference>
<protein>
    <recommendedName>
        <fullName evidence="1">SGNH hydrolase-type esterase domain-containing protein</fullName>
    </recommendedName>
</protein>
<dbReference type="PANTHER" id="PTHR30383">
    <property type="entry name" value="THIOESTERASE 1/PROTEASE 1/LYSOPHOSPHOLIPASE L1"/>
    <property type="match status" value="1"/>
</dbReference>
<dbReference type="InterPro" id="IPR013830">
    <property type="entry name" value="SGNH_hydro"/>
</dbReference>
<dbReference type="Pfam" id="PF13472">
    <property type="entry name" value="Lipase_GDSL_2"/>
    <property type="match status" value="1"/>
</dbReference>
<sequence length="280" mass="32013">MSQDDLEKAKRIIRFFHPEKRFSFMSGANDPAVLAAMFGVPQDTYLAIRNEFELNVNLAARELLNEPDYLKSIQQIPLVDNATIAVIGDSLTDDYQSWFEILQKSFQIARPEANITWVNTALSGDTTMQLFSTLTQIEAVKPDYLFCLIGTNDGRVHGDGKKSCTGFREVIDNLSEIATRAESCVQKEFIWITPVGVQEDWIKEDWLLNKFNASWSHQQILQTAELIRTRPEKHIDITEIFAGERRDAMFLEDGLHWSLQGQKSVARSVVTGFHRILMQR</sequence>
<comment type="caution">
    <text evidence="2">The sequence shown here is derived from an EMBL/GenBank/DDBJ whole genome shotgun (WGS) entry which is preliminary data.</text>
</comment>
<dbReference type="SUPFAM" id="SSF52266">
    <property type="entry name" value="SGNH hydrolase"/>
    <property type="match status" value="1"/>
</dbReference>
<evidence type="ECO:0000313" key="3">
    <source>
        <dbReference type="Proteomes" id="UP000660708"/>
    </source>
</evidence>
<accession>A0A8I0MXS5</accession>
<reference evidence="2 3" key="1">
    <citation type="submission" date="2015-06" db="EMBL/GenBank/DDBJ databases">
        <title>Genome sequence of Pseudoalteromonas peptidolytica.</title>
        <authorList>
            <person name="Xie B.-B."/>
            <person name="Rong J.-C."/>
            <person name="Qin Q.-L."/>
            <person name="Zhang Y.-Z."/>
        </authorList>
    </citation>
    <scope>NUCLEOTIDE SEQUENCE [LARGE SCALE GENOMIC DNA]</scope>
    <source>
        <strain evidence="2 3">F12-50-A1</strain>
    </source>
</reference>
<feature type="domain" description="SGNH hydrolase-type esterase" evidence="1">
    <location>
        <begin position="86"/>
        <end position="262"/>
    </location>
</feature>